<evidence type="ECO:0000313" key="2">
    <source>
        <dbReference type="Proteomes" id="UP000029981"/>
    </source>
</evidence>
<sequence>MVLWVLLTNPMELMIDRRR</sequence>
<organism evidence="1 2">
    <name type="scientific">Cucumis sativus</name>
    <name type="common">Cucumber</name>
    <dbReference type="NCBI Taxonomy" id="3659"/>
    <lineage>
        <taxon>Eukaryota</taxon>
        <taxon>Viridiplantae</taxon>
        <taxon>Streptophyta</taxon>
        <taxon>Embryophyta</taxon>
        <taxon>Tracheophyta</taxon>
        <taxon>Spermatophyta</taxon>
        <taxon>Magnoliopsida</taxon>
        <taxon>eudicotyledons</taxon>
        <taxon>Gunneridae</taxon>
        <taxon>Pentapetalae</taxon>
        <taxon>rosids</taxon>
        <taxon>fabids</taxon>
        <taxon>Cucurbitales</taxon>
        <taxon>Cucurbitaceae</taxon>
        <taxon>Benincaseae</taxon>
        <taxon>Cucumis</taxon>
    </lineage>
</organism>
<proteinExistence type="predicted"/>
<evidence type="ECO:0000313" key="1">
    <source>
        <dbReference type="EMBL" id="KGN55223.1"/>
    </source>
</evidence>
<reference evidence="1 2" key="3">
    <citation type="journal article" date="2010" name="BMC Genomics">
        <title>Transcriptome sequencing and comparative analysis of cucumber flowers with different sex types.</title>
        <authorList>
            <person name="Guo S."/>
            <person name="Zheng Y."/>
            <person name="Joung J.G."/>
            <person name="Liu S."/>
            <person name="Zhang Z."/>
            <person name="Crasta O.R."/>
            <person name="Sobral B.W."/>
            <person name="Xu Y."/>
            <person name="Huang S."/>
            <person name="Fei Z."/>
        </authorList>
    </citation>
    <scope>NUCLEOTIDE SEQUENCE [LARGE SCALE GENOMIC DNA]</scope>
    <source>
        <strain evidence="2">cv. 9930</strain>
    </source>
</reference>
<name>A0A0A0L0C9_CUCSA</name>
<gene>
    <name evidence="1" type="ORF">Csa_4G641565</name>
</gene>
<reference evidence="1 2" key="1">
    <citation type="journal article" date="2009" name="Nat. Genet.">
        <title>The genome of the cucumber, Cucumis sativus L.</title>
        <authorList>
            <person name="Huang S."/>
            <person name="Li R."/>
            <person name="Zhang Z."/>
            <person name="Li L."/>
            <person name="Gu X."/>
            <person name="Fan W."/>
            <person name="Lucas W.J."/>
            <person name="Wang X."/>
            <person name="Xie B."/>
            <person name="Ni P."/>
            <person name="Ren Y."/>
            <person name="Zhu H."/>
            <person name="Li J."/>
            <person name="Lin K."/>
            <person name="Jin W."/>
            <person name="Fei Z."/>
            <person name="Li G."/>
            <person name="Staub J."/>
            <person name="Kilian A."/>
            <person name="van der Vossen E.A."/>
            <person name="Wu Y."/>
            <person name="Guo J."/>
            <person name="He J."/>
            <person name="Jia Z."/>
            <person name="Ren Y."/>
            <person name="Tian G."/>
            <person name="Lu Y."/>
            <person name="Ruan J."/>
            <person name="Qian W."/>
            <person name="Wang M."/>
            <person name="Huang Q."/>
            <person name="Li B."/>
            <person name="Xuan Z."/>
            <person name="Cao J."/>
            <person name="Asan"/>
            <person name="Wu Z."/>
            <person name="Zhang J."/>
            <person name="Cai Q."/>
            <person name="Bai Y."/>
            <person name="Zhao B."/>
            <person name="Han Y."/>
            <person name="Li Y."/>
            <person name="Li X."/>
            <person name="Wang S."/>
            <person name="Shi Q."/>
            <person name="Liu S."/>
            <person name="Cho W.K."/>
            <person name="Kim J.Y."/>
            <person name="Xu Y."/>
            <person name="Heller-Uszynska K."/>
            <person name="Miao H."/>
            <person name="Cheng Z."/>
            <person name="Zhang S."/>
            <person name="Wu J."/>
            <person name="Yang Y."/>
            <person name="Kang H."/>
            <person name="Li M."/>
            <person name="Liang H."/>
            <person name="Ren X."/>
            <person name="Shi Z."/>
            <person name="Wen M."/>
            <person name="Jian M."/>
            <person name="Yang H."/>
            <person name="Zhang G."/>
            <person name="Yang Z."/>
            <person name="Chen R."/>
            <person name="Liu S."/>
            <person name="Li J."/>
            <person name="Ma L."/>
            <person name="Liu H."/>
            <person name="Zhou Y."/>
            <person name="Zhao J."/>
            <person name="Fang X."/>
            <person name="Li G."/>
            <person name="Fang L."/>
            <person name="Li Y."/>
            <person name="Liu D."/>
            <person name="Zheng H."/>
            <person name="Zhang Y."/>
            <person name="Qin N."/>
            <person name="Li Z."/>
            <person name="Yang G."/>
            <person name="Yang S."/>
            <person name="Bolund L."/>
            <person name="Kristiansen K."/>
            <person name="Zheng H."/>
            <person name="Li S."/>
            <person name="Zhang X."/>
            <person name="Yang H."/>
            <person name="Wang J."/>
            <person name="Sun R."/>
            <person name="Zhang B."/>
            <person name="Jiang S."/>
            <person name="Wang J."/>
            <person name="Du Y."/>
            <person name="Li S."/>
        </authorList>
    </citation>
    <scope>NUCLEOTIDE SEQUENCE [LARGE SCALE GENOMIC DNA]</scope>
    <source>
        <strain evidence="2">cv. 9930</strain>
    </source>
</reference>
<dbReference type="AlphaFoldDB" id="A0A0A0L0C9"/>
<dbReference type="EMBL" id="CM002925">
    <property type="protein sequence ID" value="KGN55223.1"/>
    <property type="molecule type" value="Genomic_DNA"/>
</dbReference>
<reference evidence="1 2" key="2">
    <citation type="journal article" date="2009" name="PLoS ONE">
        <title>An integrated genetic and cytogenetic map of the cucumber genome.</title>
        <authorList>
            <person name="Ren Y."/>
            <person name="Zhang Z."/>
            <person name="Liu J."/>
            <person name="Staub J.E."/>
            <person name="Han Y."/>
            <person name="Cheng Z."/>
            <person name="Li X."/>
            <person name="Lu J."/>
            <person name="Miao H."/>
            <person name="Kang H."/>
            <person name="Xie B."/>
            <person name="Gu X."/>
            <person name="Wang X."/>
            <person name="Du Y."/>
            <person name="Jin W."/>
            <person name="Huang S."/>
        </authorList>
    </citation>
    <scope>NUCLEOTIDE SEQUENCE [LARGE SCALE GENOMIC DNA]</scope>
    <source>
        <strain evidence="2">cv. 9930</strain>
    </source>
</reference>
<protein>
    <submittedName>
        <fullName evidence="1">Uncharacterized protein</fullName>
    </submittedName>
</protein>
<reference evidence="1 2" key="4">
    <citation type="journal article" date="2011" name="BMC Genomics">
        <title>RNA-Seq improves annotation of protein-coding genes in the cucumber genome.</title>
        <authorList>
            <person name="Li Z."/>
            <person name="Zhang Z."/>
            <person name="Yan P."/>
            <person name="Huang S."/>
            <person name="Fei Z."/>
            <person name="Lin K."/>
        </authorList>
    </citation>
    <scope>NUCLEOTIDE SEQUENCE [LARGE SCALE GENOMIC DNA]</scope>
    <source>
        <strain evidence="2">cv. 9930</strain>
    </source>
</reference>
<dbReference type="Proteomes" id="UP000029981">
    <property type="component" value="Chromosome 4"/>
</dbReference>
<accession>A0A0A0L0C9</accession>
<keyword evidence="2" id="KW-1185">Reference proteome</keyword>